<proteinExistence type="predicted"/>
<evidence type="ECO:0000313" key="1">
    <source>
        <dbReference type="EMBL" id="MFD2170991.1"/>
    </source>
</evidence>
<accession>A0ABW4ZZH9</accession>
<organism evidence="1 2">
    <name type="scientific">Tumebacillus lipolyticus</name>
    <dbReference type="NCBI Taxonomy" id="1280370"/>
    <lineage>
        <taxon>Bacteria</taxon>
        <taxon>Bacillati</taxon>
        <taxon>Bacillota</taxon>
        <taxon>Bacilli</taxon>
        <taxon>Bacillales</taxon>
        <taxon>Alicyclobacillaceae</taxon>
        <taxon>Tumebacillus</taxon>
    </lineage>
</organism>
<evidence type="ECO:0000313" key="2">
    <source>
        <dbReference type="Proteomes" id="UP001597343"/>
    </source>
</evidence>
<comment type="caution">
    <text evidence="1">The sequence shown here is derived from an EMBL/GenBank/DDBJ whole genome shotgun (WGS) entry which is preliminary data.</text>
</comment>
<dbReference type="InterPro" id="IPR024307">
    <property type="entry name" value="YmaF"/>
</dbReference>
<dbReference type="Pfam" id="PF12788">
    <property type="entry name" value="YmaF"/>
    <property type="match status" value="1"/>
</dbReference>
<sequence length="127" mass="13950">MDLVSFGIVYNREDDGAGDVHAHDVFLIMWDGRQIHVHNFSGVTSYDVGHQHRYAGTTDPAPNGVPHTHRYVTITSLDDGHTHTLRGITGPDIPLPTGGHYHLFQGVTTVNGRTPHKHSYSGRTSTS</sequence>
<dbReference type="Proteomes" id="UP001597343">
    <property type="component" value="Unassembled WGS sequence"/>
</dbReference>
<reference evidence="2" key="1">
    <citation type="journal article" date="2019" name="Int. J. Syst. Evol. Microbiol.">
        <title>The Global Catalogue of Microorganisms (GCM) 10K type strain sequencing project: providing services to taxonomists for standard genome sequencing and annotation.</title>
        <authorList>
            <consortium name="The Broad Institute Genomics Platform"/>
            <consortium name="The Broad Institute Genome Sequencing Center for Infectious Disease"/>
            <person name="Wu L."/>
            <person name="Ma J."/>
        </authorList>
    </citation>
    <scope>NUCLEOTIDE SEQUENCE [LARGE SCALE GENOMIC DNA]</scope>
    <source>
        <strain evidence="2">CGMCC 1.13574</strain>
    </source>
</reference>
<protein>
    <submittedName>
        <fullName evidence="1">YmaF family protein</fullName>
    </submittedName>
</protein>
<name>A0ABW4ZZH9_9BACL</name>
<dbReference type="EMBL" id="JBHUIO010000008">
    <property type="protein sequence ID" value="MFD2170991.1"/>
    <property type="molecule type" value="Genomic_DNA"/>
</dbReference>
<gene>
    <name evidence="1" type="ORF">ACFSOY_13445</name>
</gene>
<dbReference type="RefSeq" id="WP_386047434.1">
    <property type="nucleotide sequence ID" value="NZ_JBHUIO010000008.1"/>
</dbReference>
<keyword evidence="2" id="KW-1185">Reference proteome</keyword>